<name>A0AAN6UGW9_9PEZI</name>
<proteinExistence type="predicted"/>
<organism evidence="2 3">
    <name type="scientific">Trichocladium antarcticum</name>
    <dbReference type="NCBI Taxonomy" id="1450529"/>
    <lineage>
        <taxon>Eukaryota</taxon>
        <taxon>Fungi</taxon>
        <taxon>Dikarya</taxon>
        <taxon>Ascomycota</taxon>
        <taxon>Pezizomycotina</taxon>
        <taxon>Sordariomycetes</taxon>
        <taxon>Sordariomycetidae</taxon>
        <taxon>Sordariales</taxon>
        <taxon>Chaetomiaceae</taxon>
        <taxon>Trichocladium</taxon>
    </lineage>
</organism>
<feature type="signal peptide" evidence="1">
    <location>
        <begin position="1"/>
        <end position="31"/>
    </location>
</feature>
<reference evidence="2" key="2">
    <citation type="submission" date="2023-05" db="EMBL/GenBank/DDBJ databases">
        <authorList>
            <consortium name="Lawrence Berkeley National Laboratory"/>
            <person name="Steindorff A."/>
            <person name="Hensen N."/>
            <person name="Bonometti L."/>
            <person name="Westerberg I."/>
            <person name="Brannstrom I.O."/>
            <person name="Guillou S."/>
            <person name="Cros-Aarteil S."/>
            <person name="Calhoun S."/>
            <person name="Haridas S."/>
            <person name="Kuo A."/>
            <person name="Mondo S."/>
            <person name="Pangilinan J."/>
            <person name="Riley R."/>
            <person name="Labutti K."/>
            <person name="Andreopoulos B."/>
            <person name="Lipzen A."/>
            <person name="Chen C."/>
            <person name="Yanf M."/>
            <person name="Daum C."/>
            <person name="Ng V."/>
            <person name="Clum A."/>
            <person name="Ohm R."/>
            <person name="Martin F."/>
            <person name="Silar P."/>
            <person name="Natvig D."/>
            <person name="Lalanne C."/>
            <person name="Gautier V."/>
            <person name="Ament-Velasquez S.L."/>
            <person name="Kruys A."/>
            <person name="Hutchinson M.I."/>
            <person name="Powell A.J."/>
            <person name="Barry K."/>
            <person name="Miller A.N."/>
            <person name="Grigoriev I.V."/>
            <person name="Debuchy R."/>
            <person name="Gladieux P."/>
            <person name="Thoren M.H."/>
            <person name="Johannesson H."/>
        </authorList>
    </citation>
    <scope>NUCLEOTIDE SEQUENCE</scope>
    <source>
        <strain evidence="2">CBS 123565</strain>
    </source>
</reference>
<feature type="chain" id="PRO_5042879214" description="Secreted protein" evidence="1">
    <location>
        <begin position="32"/>
        <end position="74"/>
    </location>
</feature>
<keyword evidence="1" id="KW-0732">Signal</keyword>
<comment type="caution">
    <text evidence="2">The sequence shown here is derived from an EMBL/GenBank/DDBJ whole genome shotgun (WGS) entry which is preliminary data.</text>
</comment>
<evidence type="ECO:0008006" key="4">
    <source>
        <dbReference type="Google" id="ProtNLM"/>
    </source>
</evidence>
<keyword evidence="3" id="KW-1185">Reference proteome</keyword>
<dbReference type="EMBL" id="MU853417">
    <property type="protein sequence ID" value="KAK4132559.1"/>
    <property type="molecule type" value="Genomic_DNA"/>
</dbReference>
<gene>
    <name evidence="2" type="ORF">BT67DRAFT_443758</name>
</gene>
<reference evidence="2" key="1">
    <citation type="journal article" date="2023" name="Mol. Phylogenet. Evol.">
        <title>Genome-scale phylogeny and comparative genomics of the fungal order Sordariales.</title>
        <authorList>
            <person name="Hensen N."/>
            <person name="Bonometti L."/>
            <person name="Westerberg I."/>
            <person name="Brannstrom I.O."/>
            <person name="Guillou S."/>
            <person name="Cros-Aarteil S."/>
            <person name="Calhoun S."/>
            <person name="Haridas S."/>
            <person name="Kuo A."/>
            <person name="Mondo S."/>
            <person name="Pangilinan J."/>
            <person name="Riley R."/>
            <person name="LaButti K."/>
            <person name="Andreopoulos B."/>
            <person name="Lipzen A."/>
            <person name="Chen C."/>
            <person name="Yan M."/>
            <person name="Daum C."/>
            <person name="Ng V."/>
            <person name="Clum A."/>
            <person name="Steindorff A."/>
            <person name="Ohm R.A."/>
            <person name="Martin F."/>
            <person name="Silar P."/>
            <person name="Natvig D.O."/>
            <person name="Lalanne C."/>
            <person name="Gautier V."/>
            <person name="Ament-Velasquez S.L."/>
            <person name="Kruys A."/>
            <person name="Hutchinson M.I."/>
            <person name="Powell A.J."/>
            <person name="Barry K."/>
            <person name="Miller A.N."/>
            <person name="Grigoriev I.V."/>
            <person name="Debuchy R."/>
            <person name="Gladieux P."/>
            <person name="Hiltunen Thoren M."/>
            <person name="Johannesson H."/>
        </authorList>
    </citation>
    <scope>NUCLEOTIDE SEQUENCE</scope>
    <source>
        <strain evidence="2">CBS 123565</strain>
    </source>
</reference>
<evidence type="ECO:0000313" key="2">
    <source>
        <dbReference type="EMBL" id="KAK4132559.1"/>
    </source>
</evidence>
<accession>A0AAN6UGW9</accession>
<evidence type="ECO:0000256" key="1">
    <source>
        <dbReference type="SAM" id="SignalP"/>
    </source>
</evidence>
<dbReference type="Proteomes" id="UP001304895">
    <property type="component" value="Unassembled WGS sequence"/>
</dbReference>
<sequence length="74" mass="8148">MGASFVRRQLVVIKLVAVFWWQLNLSPSTLARNCPQPLQIQPGLLGAGIVRNASVLYPTLHMLNAPAFAHLIVE</sequence>
<dbReference type="AlphaFoldDB" id="A0AAN6UGW9"/>
<protein>
    <recommendedName>
        <fullName evidence="4">Secreted protein</fullName>
    </recommendedName>
</protein>
<evidence type="ECO:0000313" key="3">
    <source>
        <dbReference type="Proteomes" id="UP001304895"/>
    </source>
</evidence>